<keyword evidence="1" id="KW-1133">Transmembrane helix</keyword>
<organism evidence="2 3">
    <name type="scientific">Gottfriedia luciferensis</name>
    <dbReference type="NCBI Taxonomy" id="178774"/>
    <lineage>
        <taxon>Bacteria</taxon>
        <taxon>Bacillati</taxon>
        <taxon>Bacillota</taxon>
        <taxon>Bacilli</taxon>
        <taxon>Bacillales</taxon>
        <taxon>Bacillaceae</taxon>
        <taxon>Gottfriedia</taxon>
    </lineage>
</organism>
<protein>
    <submittedName>
        <fullName evidence="2">Uncharacterized protein</fullName>
    </submittedName>
</protein>
<dbReference type="Proteomes" id="UP000094580">
    <property type="component" value="Unassembled WGS sequence"/>
</dbReference>
<feature type="transmembrane region" description="Helical" evidence="1">
    <location>
        <begin position="12"/>
        <end position="36"/>
    </location>
</feature>
<gene>
    <name evidence="2" type="ORF">BED47_19855</name>
</gene>
<comment type="caution">
    <text evidence="2">The sequence shown here is derived from an EMBL/GenBank/DDBJ whole genome shotgun (WGS) entry which is preliminary data.</text>
</comment>
<keyword evidence="1" id="KW-0472">Membrane</keyword>
<accession>A0ABX2ZZG9</accession>
<sequence length="95" mass="10642">MDKLLKNGYKAFKYAALRIGVFLLVLATPVGILMSFNANADERQEQEINYYEQSVGEKGLKLEEQRRNSVIQIKNSSTGFETIASCDADSNSECE</sequence>
<proteinExistence type="predicted"/>
<dbReference type="RefSeq" id="WP_069033322.1">
    <property type="nucleotide sequence ID" value="NZ_MDKC01000008.1"/>
</dbReference>
<keyword evidence="1" id="KW-0812">Transmembrane</keyword>
<keyword evidence="3" id="KW-1185">Reference proteome</keyword>
<name>A0ABX2ZZG9_9BACI</name>
<dbReference type="EMBL" id="MDKC01000008">
    <property type="protein sequence ID" value="ODG92463.1"/>
    <property type="molecule type" value="Genomic_DNA"/>
</dbReference>
<evidence type="ECO:0000313" key="3">
    <source>
        <dbReference type="Proteomes" id="UP000094580"/>
    </source>
</evidence>
<evidence type="ECO:0000313" key="2">
    <source>
        <dbReference type="EMBL" id="ODG92463.1"/>
    </source>
</evidence>
<reference evidence="2 3" key="1">
    <citation type="submission" date="2016-07" db="EMBL/GenBank/DDBJ databases">
        <authorList>
            <person name="Townsley L."/>
            <person name="Shank E.A."/>
        </authorList>
    </citation>
    <scope>NUCLEOTIDE SEQUENCE [LARGE SCALE GENOMIC DNA]</scope>
    <source>
        <strain evidence="2 3">CH01</strain>
    </source>
</reference>
<evidence type="ECO:0000256" key="1">
    <source>
        <dbReference type="SAM" id="Phobius"/>
    </source>
</evidence>